<feature type="transmembrane region" description="Helical" evidence="2">
    <location>
        <begin position="571"/>
        <end position="591"/>
    </location>
</feature>
<keyword evidence="2" id="KW-0472">Membrane</keyword>
<evidence type="ECO:0000313" key="4">
    <source>
        <dbReference type="Proteomes" id="UP000302218"/>
    </source>
</evidence>
<accession>A0A4P8WEK3</accession>
<evidence type="ECO:0000256" key="1">
    <source>
        <dbReference type="SAM" id="MobiDB-lite"/>
    </source>
</evidence>
<dbReference type="Proteomes" id="UP000302218">
    <property type="component" value="Chromosome"/>
</dbReference>
<dbReference type="GeneID" id="40264548"/>
<dbReference type="OrthoDB" id="242271at2157"/>
<feature type="transmembrane region" description="Helical" evidence="2">
    <location>
        <begin position="155"/>
        <end position="175"/>
    </location>
</feature>
<dbReference type="EMBL" id="CP040330">
    <property type="protein sequence ID" value="QCS41687.1"/>
    <property type="molecule type" value="Genomic_DNA"/>
</dbReference>
<feature type="transmembrane region" description="Helical" evidence="2">
    <location>
        <begin position="477"/>
        <end position="497"/>
    </location>
</feature>
<protein>
    <submittedName>
        <fullName evidence="3">Uncharacterized protein</fullName>
    </submittedName>
</protein>
<feature type="transmembrane region" description="Helical" evidence="2">
    <location>
        <begin position="539"/>
        <end position="559"/>
    </location>
</feature>
<keyword evidence="2" id="KW-1133">Transmembrane helix</keyword>
<feature type="transmembrane region" description="Helical" evidence="2">
    <location>
        <begin position="212"/>
        <end position="230"/>
    </location>
</feature>
<feature type="transmembrane region" description="Helical" evidence="2">
    <location>
        <begin position="236"/>
        <end position="253"/>
    </location>
</feature>
<feature type="compositionally biased region" description="Low complexity" evidence="1">
    <location>
        <begin position="352"/>
        <end position="361"/>
    </location>
</feature>
<feature type="region of interest" description="Disordered" evidence="1">
    <location>
        <begin position="350"/>
        <end position="371"/>
    </location>
</feature>
<gene>
    <name evidence="3" type="ORF">FEJ81_04710</name>
</gene>
<sequence>MSYRSRYYAVLDNHSQRATAIAHRLGQLVFGDYGGVFVFLLTCSAAMVLWRTTFSINDNLTVANGLVALSDGHLHVTTPAYGETLRSPGMADYNGKAFPRNFAHIVFALPILWVLDGVAAVADVRIALVALWSLSVFATVSAGGRLVDRHRAAHLVGGGIALSSFVISVAIATPFPLVHLAYPALQLAMILATAGCALVVYRLLSRIHSSDVGLAAGIAVGVASPALLWATIPKRHVLTALFALLTLFFLYRSRETDRISTYRRYRAVAYVPVGLTAWLHASEGLVLLGALVVADFATARENSVRTLATVAAGLLVSLLPFFLTNYLISGDPFTPPRMLDRYGGDAVGNRVTGDTSTAGGSSETGGGTASATDDGSIVGGVIAPLLGTIDRALLFTEFLTDGITAVRQEPARLYRTFVRSGYFGFSSSGATGRAINVAFLEALPIAGALIAAPVVAFRTVFDSLSSRSSLRLRSRPVFAADIFVLAYAILVTLLYIYRLPLHAMLTVRYVFPLFPLAVYGVARLPWVRATVTDRPLWLGFAYTGSVFIGGQLVLAAVVIEGYTADETIQGLALLGLAIAAGTGIWSLSAAFDQTNTRIGAILFGLGSGLVTILMGVFAFSFFGPTAKFVLPMLPL</sequence>
<name>A0A4P8WEK3_9EURY</name>
<reference evidence="4" key="1">
    <citation type="submission" date="2019-05" db="EMBL/GenBank/DDBJ databases">
        <title>Genome sequence and methylation pattern of the halophilic Archaeon Natrinema versiforme BOL5-4.</title>
        <authorList>
            <person name="DasSarma P."/>
            <person name="Anton B.P."/>
            <person name="DasSarma S.L."/>
            <person name="Martinez F.L."/>
            <person name="Guzman D."/>
            <person name="Roberts R.J."/>
            <person name="DasSarma S."/>
        </authorList>
    </citation>
    <scope>NUCLEOTIDE SEQUENCE [LARGE SCALE GENOMIC DNA]</scope>
    <source>
        <strain evidence="4">BOL5-4</strain>
    </source>
</reference>
<dbReference type="KEGG" id="nvr:FEJ81_04710"/>
<dbReference type="RefSeq" id="WP_138244189.1">
    <property type="nucleotide sequence ID" value="NZ_CP040330.1"/>
</dbReference>
<feature type="transmembrane region" description="Helical" evidence="2">
    <location>
        <begin position="102"/>
        <end position="120"/>
    </location>
</feature>
<feature type="transmembrane region" description="Helical" evidence="2">
    <location>
        <begin position="306"/>
        <end position="328"/>
    </location>
</feature>
<feature type="transmembrane region" description="Helical" evidence="2">
    <location>
        <begin position="33"/>
        <end position="50"/>
    </location>
</feature>
<feature type="transmembrane region" description="Helical" evidence="2">
    <location>
        <begin position="181"/>
        <end position="200"/>
    </location>
</feature>
<organism evidence="3 4">
    <name type="scientific">Natrinema versiforme</name>
    <dbReference type="NCBI Taxonomy" id="88724"/>
    <lineage>
        <taxon>Archaea</taxon>
        <taxon>Methanobacteriati</taxon>
        <taxon>Methanobacteriota</taxon>
        <taxon>Stenosarchaea group</taxon>
        <taxon>Halobacteria</taxon>
        <taxon>Halobacteriales</taxon>
        <taxon>Natrialbaceae</taxon>
        <taxon>Natrinema</taxon>
    </lineage>
</organism>
<evidence type="ECO:0000313" key="3">
    <source>
        <dbReference type="EMBL" id="QCS41687.1"/>
    </source>
</evidence>
<feature type="transmembrane region" description="Helical" evidence="2">
    <location>
        <begin position="265"/>
        <end position="294"/>
    </location>
</feature>
<dbReference type="AlphaFoldDB" id="A0A4P8WEK3"/>
<evidence type="ECO:0000256" key="2">
    <source>
        <dbReference type="SAM" id="Phobius"/>
    </source>
</evidence>
<feature type="transmembrane region" description="Helical" evidence="2">
    <location>
        <begin position="437"/>
        <end position="457"/>
    </location>
</feature>
<feature type="transmembrane region" description="Helical" evidence="2">
    <location>
        <begin position="126"/>
        <end position="143"/>
    </location>
</feature>
<keyword evidence="2" id="KW-0812">Transmembrane</keyword>
<proteinExistence type="predicted"/>
<feature type="transmembrane region" description="Helical" evidence="2">
    <location>
        <begin position="597"/>
        <end position="622"/>
    </location>
</feature>